<dbReference type="InterPro" id="IPR028150">
    <property type="entry name" value="Lustrin_cystein"/>
</dbReference>
<dbReference type="WBParaSite" id="nRc.2.0.1.t36327-RA">
    <property type="protein sequence ID" value="nRc.2.0.1.t36327-RA"/>
    <property type="gene ID" value="nRc.2.0.1.g36327"/>
</dbReference>
<dbReference type="PANTHER" id="PTHR46339">
    <property type="entry name" value="PROTEIN CBG15282-RELATED"/>
    <property type="match status" value="1"/>
</dbReference>
<reference evidence="3" key="1">
    <citation type="submission" date="2022-11" db="UniProtKB">
        <authorList>
            <consortium name="WormBaseParasite"/>
        </authorList>
    </citation>
    <scope>IDENTIFICATION</scope>
</reference>
<evidence type="ECO:0000259" key="1">
    <source>
        <dbReference type="PROSITE" id="PS50279"/>
    </source>
</evidence>
<protein>
    <submittedName>
        <fullName evidence="3">BPTI/Kunitz inhibitor domain-containing protein</fullName>
    </submittedName>
</protein>
<dbReference type="PANTHER" id="PTHR46339:SF1">
    <property type="entry name" value="BPTI_KUNITZ INHIBITOR DOMAIN-CONTAINING PROTEIN"/>
    <property type="match status" value="1"/>
</dbReference>
<evidence type="ECO:0000313" key="2">
    <source>
        <dbReference type="Proteomes" id="UP000887565"/>
    </source>
</evidence>
<dbReference type="PRINTS" id="PR00759">
    <property type="entry name" value="BASICPTASE"/>
</dbReference>
<feature type="domain" description="BPTI/Kunitz inhibitor" evidence="1">
    <location>
        <begin position="116"/>
        <end position="166"/>
    </location>
</feature>
<dbReference type="AlphaFoldDB" id="A0A915KC91"/>
<sequence>TNPCSVPLAPGTGSTNLTRYYYNADVKQCVKFTYTGAGGNQNNFLTKIECQVMCPVKSKMCVTGEPAIDSFGQEMHCDPLRDYDNGCPKNYWCHPGDNVHEALCCPDGTVELQSACELPLVSGNGSETISRWFFDQKSKRCLQFLYSGIGGNGNNFISKKQCEKSCTGNAL</sequence>
<evidence type="ECO:0000313" key="3">
    <source>
        <dbReference type="WBParaSite" id="nRc.2.0.1.t36327-RA"/>
    </source>
</evidence>
<dbReference type="OMA" id="KKPQTYN"/>
<organism evidence="2 3">
    <name type="scientific">Romanomermis culicivorax</name>
    <name type="common">Nematode worm</name>
    <dbReference type="NCBI Taxonomy" id="13658"/>
    <lineage>
        <taxon>Eukaryota</taxon>
        <taxon>Metazoa</taxon>
        <taxon>Ecdysozoa</taxon>
        <taxon>Nematoda</taxon>
        <taxon>Enoplea</taxon>
        <taxon>Dorylaimia</taxon>
        <taxon>Mermithida</taxon>
        <taxon>Mermithoidea</taxon>
        <taxon>Mermithidae</taxon>
        <taxon>Romanomermis</taxon>
    </lineage>
</organism>
<dbReference type="Pfam" id="PF14625">
    <property type="entry name" value="Lustrin_cystein"/>
    <property type="match status" value="1"/>
</dbReference>
<dbReference type="SMART" id="SM00131">
    <property type="entry name" value="KU"/>
    <property type="match status" value="2"/>
</dbReference>
<dbReference type="InterPro" id="IPR002223">
    <property type="entry name" value="Kunitz_BPTI"/>
</dbReference>
<dbReference type="InterPro" id="IPR053014">
    <property type="entry name" value="Cuticle_assoc_divergent"/>
</dbReference>
<dbReference type="SUPFAM" id="SSF57362">
    <property type="entry name" value="BPTI-like"/>
    <property type="match status" value="2"/>
</dbReference>
<proteinExistence type="predicted"/>
<accession>A0A915KC91</accession>
<dbReference type="GO" id="GO:0004867">
    <property type="term" value="F:serine-type endopeptidase inhibitor activity"/>
    <property type="evidence" value="ECO:0007669"/>
    <property type="project" value="InterPro"/>
</dbReference>
<dbReference type="CDD" id="cd22593">
    <property type="entry name" value="Kunitz_conkunitzin"/>
    <property type="match status" value="2"/>
</dbReference>
<dbReference type="PROSITE" id="PS50279">
    <property type="entry name" value="BPTI_KUNITZ_2"/>
    <property type="match status" value="2"/>
</dbReference>
<dbReference type="Proteomes" id="UP000887565">
    <property type="component" value="Unplaced"/>
</dbReference>
<keyword evidence="2" id="KW-1185">Reference proteome</keyword>
<dbReference type="Gene3D" id="4.10.410.10">
    <property type="entry name" value="Pancreatic trypsin inhibitor Kunitz domain"/>
    <property type="match status" value="2"/>
</dbReference>
<name>A0A915KC91_ROMCU</name>
<dbReference type="InterPro" id="IPR036880">
    <property type="entry name" value="Kunitz_BPTI_sf"/>
</dbReference>
<dbReference type="Pfam" id="PF00014">
    <property type="entry name" value="Kunitz_BPTI"/>
    <property type="match status" value="2"/>
</dbReference>
<feature type="domain" description="BPTI/Kunitz inhibitor" evidence="1">
    <location>
        <begin position="4"/>
        <end position="54"/>
    </location>
</feature>